<evidence type="ECO:0000256" key="8">
    <source>
        <dbReference type="ARBA" id="ARBA00038436"/>
    </source>
</evidence>
<dbReference type="RefSeq" id="WP_347435313.1">
    <property type="nucleotide sequence ID" value="NZ_CP089291.1"/>
</dbReference>
<dbReference type="PANTHER" id="PTHR35011">
    <property type="entry name" value="2,3-DIKETO-L-GULONATE TRAP TRANSPORTER SMALL PERMEASE PROTEIN YIAM"/>
    <property type="match status" value="1"/>
</dbReference>
<evidence type="ECO:0000259" key="10">
    <source>
        <dbReference type="Pfam" id="PF04290"/>
    </source>
</evidence>
<keyword evidence="6 9" id="KW-1133">Transmembrane helix</keyword>
<keyword evidence="7 9" id="KW-0472">Membrane</keyword>
<evidence type="ECO:0000256" key="1">
    <source>
        <dbReference type="ARBA" id="ARBA00004429"/>
    </source>
</evidence>
<dbReference type="EMBL" id="CP089291">
    <property type="protein sequence ID" value="UOF88637.1"/>
    <property type="molecule type" value="Genomic_DNA"/>
</dbReference>
<evidence type="ECO:0000256" key="2">
    <source>
        <dbReference type="ARBA" id="ARBA00022448"/>
    </source>
</evidence>
<evidence type="ECO:0000256" key="7">
    <source>
        <dbReference type="ARBA" id="ARBA00023136"/>
    </source>
</evidence>
<feature type="domain" description="Tripartite ATP-independent periplasmic transporters DctQ component" evidence="10">
    <location>
        <begin position="28"/>
        <end position="147"/>
    </location>
</feature>
<organism evidence="11 12">
    <name type="scientific">Fodinisporobacter ferrooxydans</name>
    <dbReference type="NCBI Taxonomy" id="2901836"/>
    <lineage>
        <taxon>Bacteria</taxon>
        <taxon>Bacillati</taxon>
        <taxon>Bacillota</taxon>
        <taxon>Bacilli</taxon>
        <taxon>Bacillales</taxon>
        <taxon>Alicyclobacillaceae</taxon>
        <taxon>Fodinisporobacter</taxon>
    </lineage>
</organism>
<feature type="transmembrane region" description="Helical" evidence="9">
    <location>
        <begin position="133"/>
        <end position="152"/>
    </location>
</feature>
<dbReference type="Pfam" id="PF04290">
    <property type="entry name" value="DctQ"/>
    <property type="match status" value="1"/>
</dbReference>
<accession>A0ABY4CDP4</accession>
<dbReference type="InterPro" id="IPR007387">
    <property type="entry name" value="TRAP_DctQ"/>
</dbReference>
<feature type="transmembrane region" description="Helical" evidence="9">
    <location>
        <begin position="12"/>
        <end position="31"/>
    </location>
</feature>
<keyword evidence="5 9" id="KW-0812">Transmembrane</keyword>
<comment type="similarity">
    <text evidence="8">Belongs to the TRAP transporter small permease family.</text>
</comment>
<feature type="transmembrane region" description="Helical" evidence="9">
    <location>
        <begin position="90"/>
        <end position="113"/>
    </location>
</feature>
<evidence type="ECO:0000256" key="9">
    <source>
        <dbReference type="SAM" id="Phobius"/>
    </source>
</evidence>
<gene>
    <name evidence="11" type="ORF">LSG31_11790</name>
</gene>
<evidence type="ECO:0000256" key="3">
    <source>
        <dbReference type="ARBA" id="ARBA00022475"/>
    </source>
</evidence>
<reference evidence="11" key="1">
    <citation type="submission" date="2021-12" db="EMBL/GenBank/DDBJ databases">
        <title>Alicyclobacillaceae gen. nov., sp. nov., isolated from chalcocite enrichment system.</title>
        <authorList>
            <person name="Jiang Z."/>
        </authorList>
    </citation>
    <scope>NUCLEOTIDE SEQUENCE</scope>
    <source>
        <strain evidence="11">MYW30-H2</strain>
    </source>
</reference>
<feature type="transmembrane region" description="Helical" evidence="9">
    <location>
        <begin position="51"/>
        <end position="69"/>
    </location>
</feature>
<dbReference type="InterPro" id="IPR055348">
    <property type="entry name" value="DctQ"/>
</dbReference>
<keyword evidence="4" id="KW-0997">Cell inner membrane</keyword>
<evidence type="ECO:0000256" key="4">
    <source>
        <dbReference type="ARBA" id="ARBA00022519"/>
    </source>
</evidence>
<sequence>MKIIFQKISDWANLLAEMVGVILFVVLIFVIGAEVVARYVFNSSFSWSEEFGRMVFVWIIFLGASIGFKRGAHMGLHFIIGLASKKIKQMMSAATLFLSSVFFLFIIIEGIQVSIQMIPQLTSAMQISVAWEYSAIPVGALFMLIHVPALLYQMGEVGASNGVDSAV</sequence>
<dbReference type="Proteomes" id="UP000830167">
    <property type="component" value="Chromosome"/>
</dbReference>
<evidence type="ECO:0000256" key="6">
    <source>
        <dbReference type="ARBA" id="ARBA00022989"/>
    </source>
</evidence>
<name>A0ABY4CDP4_9BACL</name>
<dbReference type="PANTHER" id="PTHR35011:SF2">
    <property type="entry name" value="2,3-DIKETO-L-GULONATE TRAP TRANSPORTER SMALL PERMEASE PROTEIN YIAM"/>
    <property type="match status" value="1"/>
</dbReference>
<keyword evidence="3" id="KW-1003">Cell membrane</keyword>
<keyword evidence="12" id="KW-1185">Reference proteome</keyword>
<evidence type="ECO:0000256" key="5">
    <source>
        <dbReference type="ARBA" id="ARBA00022692"/>
    </source>
</evidence>
<evidence type="ECO:0000313" key="11">
    <source>
        <dbReference type="EMBL" id="UOF88637.1"/>
    </source>
</evidence>
<comment type="subcellular location">
    <subcellularLocation>
        <location evidence="1">Cell inner membrane</location>
        <topology evidence="1">Multi-pass membrane protein</topology>
    </subcellularLocation>
</comment>
<protein>
    <submittedName>
        <fullName evidence="11">TRAP transporter small permease</fullName>
    </submittedName>
</protein>
<evidence type="ECO:0000313" key="12">
    <source>
        <dbReference type="Proteomes" id="UP000830167"/>
    </source>
</evidence>
<keyword evidence="2" id="KW-0813">Transport</keyword>
<proteinExistence type="inferred from homology"/>